<feature type="transmembrane region" description="Helical" evidence="2">
    <location>
        <begin position="36"/>
        <end position="57"/>
    </location>
</feature>
<dbReference type="InterPro" id="IPR012429">
    <property type="entry name" value="HGSNAT_cat"/>
</dbReference>
<organism evidence="4 5">
    <name type="scientific">Flexivirga oryzae</name>
    <dbReference type="NCBI Taxonomy" id="1794944"/>
    <lineage>
        <taxon>Bacteria</taxon>
        <taxon>Bacillati</taxon>
        <taxon>Actinomycetota</taxon>
        <taxon>Actinomycetes</taxon>
        <taxon>Micrococcales</taxon>
        <taxon>Dermacoccaceae</taxon>
        <taxon>Flexivirga</taxon>
    </lineage>
</organism>
<keyword evidence="2" id="KW-0472">Membrane</keyword>
<evidence type="ECO:0000256" key="2">
    <source>
        <dbReference type="SAM" id="Phobius"/>
    </source>
</evidence>
<dbReference type="Proteomes" id="UP000559182">
    <property type="component" value="Unassembled WGS sequence"/>
</dbReference>
<gene>
    <name evidence="4" type="ORF">FHU39_001279</name>
</gene>
<dbReference type="RefSeq" id="WP_183319582.1">
    <property type="nucleotide sequence ID" value="NZ_JACHVQ010000001.1"/>
</dbReference>
<name>A0A839N7U8_9MICO</name>
<comment type="caution">
    <text evidence="4">The sequence shown here is derived from an EMBL/GenBank/DDBJ whole genome shotgun (WGS) entry which is preliminary data.</text>
</comment>
<proteinExistence type="predicted"/>
<reference evidence="4 5" key="1">
    <citation type="submission" date="2020-08" db="EMBL/GenBank/DDBJ databases">
        <title>Sequencing the genomes of 1000 actinobacteria strains.</title>
        <authorList>
            <person name="Klenk H.-P."/>
        </authorList>
    </citation>
    <scope>NUCLEOTIDE SEQUENCE [LARGE SCALE GENOMIC DNA]</scope>
    <source>
        <strain evidence="4 5">DSM 105369</strain>
    </source>
</reference>
<feature type="domain" description="Heparan-alpha-glucosaminide N-acetyltransferase catalytic" evidence="3">
    <location>
        <begin position="238"/>
        <end position="284"/>
    </location>
</feature>
<keyword evidence="2" id="KW-1133">Transmembrane helix</keyword>
<keyword evidence="5" id="KW-1185">Reference proteome</keyword>
<evidence type="ECO:0000256" key="1">
    <source>
        <dbReference type="SAM" id="MobiDB-lite"/>
    </source>
</evidence>
<evidence type="ECO:0000313" key="5">
    <source>
        <dbReference type="Proteomes" id="UP000559182"/>
    </source>
</evidence>
<sequence length="298" mass="31836">MTRAAQAPVSSTGPDHAPADAGSGLPDSDRSPRPRWAVVDVLRGVAIVAVVAFHTTWDLGDLGLISWRISAHWSGKVIAHAIAGTFLVLVGVSLVLAHRRGIRWAAFWRRELKLVALALLITGVSLVYQPREVVTFGILHSIAVASVLVLPSVRAHRAVPWALAVVALALPWLVHLPGRSPWVSWTGLADGTQPALDWQPVLPWLALAFAGVGMMRWLLDAAGNGHEEVATVAGGSGLSGVSGEEVATEAGWSRMRAWRPASAPVRSLAAAGRHTLAIYLVHQPVVYGALWLINEFRT</sequence>
<feature type="transmembrane region" description="Helical" evidence="2">
    <location>
        <begin position="77"/>
        <end position="98"/>
    </location>
</feature>
<feature type="transmembrane region" description="Helical" evidence="2">
    <location>
        <begin position="158"/>
        <end position="175"/>
    </location>
</feature>
<feature type="region of interest" description="Disordered" evidence="1">
    <location>
        <begin position="1"/>
        <end position="31"/>
    </location>
</feature>
<keyword evidence="2" id="KW-0812">Transmembrane</keyword>
<feature type="transmembrane region" description="Helical" evidence="2">
    <location>
        <begin position="201"/>
        <end position="219"/>
    </location>
</feature>
<feature type="transmembrane region" description="Helical" evidence="2">
    <location>
        <begin position="110"/>
        <end position="128"/>
    </location>
</feature>
<protein>
    <submittedName>
        <fullName evidence="4">Putative membrane protein</fullName>
    </submittedName>
</protein>
<evidence type="ECO:0000259" key="3">
    <source>
        <dbReference type="Pfam" id="PF07786"/>
    </source>
</evidence>
<feature type="domain" description="Heparan-alpha-glucosaminide N-acetyltransferase catalytic" evidence="3">
    <location>
        <begin position="35"/>
        <end position="221"/>
    </location>
</feature>
<dbReference type="EMBL" id="JACHVQ010000001">
    <property type="protein sequence ID" value="MBB2891295.1"/>
    <property type="molecule type" value="Genomic_DNA"/>
</dbReference>
<evidence type="ECO:0000313" key="4">
    <source>
        <dbReference type="EMBL" id="MBB2891295.1"/>
    </source>
</evidence>
<dbReference type="AlphaFoldDB" id="A0A839N7U8"/>
<feature type="transmembrane region" description="Helical" evidence="2">
    <location>
        <begin position="134"/>
        <end position="151"/>
    </location>
</feature>
<dbReference type="Pfam" id="PF07786">
    <property type="entry name" value="HGSNAT_cat"/>
    <property type="match status" value="2"/>
</dbReference>
<accession>A0A839N7U8</accession>